<dbReference type="Gene3D" id="3.30.9.10">
    <property type="entry name" value="D-Amino Acid Oxidase, subunit A, domain 2"/>
    <property type="match status" value="1"/>
</dbReference>
<evidence type="ECO:0000313" key="3">
    <source>
        <dbReference type="EMBL" id="ASY13258.1"/>
    </source>
</evidence>
<dbReference type="AlphaFoldDB" id="A0A249K8Y9"/>
<sequence>MSLPAQVDVVIIGGGVMGTSAAFHLAEAGVRVALCEKNDLASGSTSKAAGGVRANFSDEFNVALGARSLELFADFKNRPGYEIDLHRPGYLFALTTQKDVDLFEKSTKIHKQFNVASRMLTPNEAGKLSPLLSTSDLLAASFTPNDGHCTPESVVLGYASGARKLGADVITNVEVTGIHTHGGEITSVSTSLGEIKTSAVINCAGVWSPKLASMVGLDLPVTPYKRELVITEPLDDSFSDLPKEMPMTIDYSSSLYWHREGKGLLMGFSDKTTQPSFDLKKDPQFLEKLGAIASTRAPRLMNVGIGKGWAGLYEVTPDHNAILGEYKKVSRFFYATGFSGHGFLQGPAIGEILRDLYLGKQPFVKIDQLSADRFLTSGQLRPEYNIV</sequence>
<dbReference type="KEGG" id="nhi:B1s21160_02730"/>
<dbReference type="PANTHER" id="PTHR13847">
    <property type="entry name" value="SARCOSINE DEHYDROGENASE-RELATED"/>
    <property type="match status" value="1"/>
</dbReference>
<dbReference type="GO" id="GO:0016491">
    <property type="term" value="F:oxidoreductase activity"/>
    <property type="evidence" value="ECO:0007669"/>
    <property type="project" value="UniProtKB-KW"/>
</dbReference>
<dbReference type="InterPro" id="IPR036188">
    <property type="entry name" value="FAD/NAD-bd_sf"/>
</dbReference>
<dbReference type="OrthoDB" id="9806452at2"/>
<gene>
    <name evidence="3" type="ORF">B1s21160_02730</name>
</gene>
<protein>
    <submittedName>
        <fullName evidence="3">Sarcosine oxidase, subunit beta</fullName>
    </submittedName>
</protein>
<dbReference type="Proteomes" id="UP000217171">
    <property type="component" value="Chromosome"/>
</dbReference>
<dbReference type="Pfam" id="PF01266">
    <property type="entry name" value="DAO"/>
    <property type="match status" value="1"/>
</dbReference>
<dbReference type="Gene3D" id="3.50.50.60">
    <property type="entry name" value="FAD/NAD(P)-binding domain"/>
    <property type="match status" value="1"/>
</dbReference>
<evidence type="ECO:0000259" key="2">
    <source>
        <dbReference type="Pfam" id="PF01266"/>
    </source>
</evidence>
<dbReference type="PRINTS" id="PR00411">
    <property type="entry name" value="PNDRDTASEI"/>
</dbReference>
<name>A0A249K8Y9_9ACTN</name>
<feature type="domain" description="FAD dependent oxidoreductase" evidence="2">
    <location>
        <begin position="8"/>
        <end position="356"/>
    </location>
</feature>
<keyword evidence="4" id="KW-1185">Reference proteome</keyword>
<evidence type="ECO:0000256" key="1">
    <source>
        <dbReference type="ARBA" id="ARBA00023002"/>
    </source>
</evidence>
<organism evidence="3 4">
    <name type="scientific">Candidatus Nanopelagicus hibericus</name>
    <dbReference type="NCBI Taxonomy" id="1884915"/>
    <lineage>
        <taxon>Bacteria</taxon>
        <taxon>Bacillati</taxon>
        <taxon>Actinomycetota</taxon>
        <taxon>Actinomycetes</taxon>
        <taxon>Candidatus Nanopelagicales</taxon>
        <taxon>Candidatus Nanopelagicaceae</taxon>
        <taxon>Candidatus Nanopelagicus</taxon>
    </lineage>
</organism>
<dbReference type="RefSeq" id="WP_095672336.1">
    <property type="nucleotide sequence ID" value="NZ_CP016771.1"/>
</dbReference>
<dbReference type="SUPFAM" id="SSF51905">
    <property type="entry name" value="FAD/NAD(P)-binding domain"/>
    <property type="match status" value="1"/>
</dbReference>
<dbReference type="InterPro" id="IPR006076">
    <property type="entry name" value="FAD-dep_OxRdtase"/>
</dbReference>
<dbReference type="EMBL" id="CP016771">
    <property type="protein sequence ID" value="ASY13258.1"/>
    <property type="molecule type" value="Genomic_DNA"/>
</dbReference>
<dbReference type="PANTHER" id="PTHR13847:SF287">
    <property type="entry name" value="FAD-DEPENDENT OXIDOREDUCTASE DOMAIN-CONTAINING PROTEIN 1"/>
    <property type="match status" value="1"/>
</dbReference>
<accession>A0A249K8Y9</accession>
<proteinExistence type="predicted"/>
<reference evidence="3 4" key="1">
    <citation type="submission" date="2016-07" db="EMBL/GenBank/DDBJ databases">
        <title>High microdiversification within the ubiquitous acI lineage of Actinobacteria.</title>
        <authorList>
            <person name="Neuenschwander S.M."/>
            <person name="Salcher M."/>
            <person name="Ghai R."/>
            <person name="Pernthaler J."/>
        </authorList>
    </citation>
    <scope>NUCLEOTIDE SEQUENCE [LARGE SCALE GENOMIC DNA]</scope>
    <source>
        <strain evidence="3">MMS-21-160</strain>
    </source>
</reference>
<evidence type="ECO:0000313" key="4">
    <source>
        <dbReference type="Proteomes" id="UP000217171"/>
    </source>
</evidence>
<dbReference type="GO" id="GO:0005737">
    <property type="term" value="C:cytoplasm"/>
    <property type="evidence" value="ECO:0007669"/>
    <property type="project" value="TreeGrafter"/>
</dbReference>
<keyword evidence="1" id="KW-0560">Oxidoreductase</keyword>